<dbReference type="InterPro" id="IPR008928">
    <property type="entry name" value="6-hairpin_glycosidase_sf"/>
</dbReference>
<feature type="signal peptide" evidence="1">
    <location>
        <begin position="1"/>
        <end position="23"/>
    </location>
</feature>
<comment type="caution">
    <text evidence="2">The sequence shown here is derived from an EMBL/GenBank/DDBJ whole genome shotgun (WGS) entry which is preliminary data.</text>
</comment>
<organism evidence="2 3">
    <name type="scientific">Sphingobacterium tenebrionis</name>
    <dbReference type="NCBI Taxonomy" id="3111775"/>
    <lineage>
        <taxon>Bacteria</taxon>
        <taxon>Pseudomonadati</taxon>
        <taxon>Bacteroidota</taxon>
        <taxon>Sphingobacteriia</taxon>
        <taxon>Sphingobacteriales</taxon>
        <taxon>Sphingobacteriaceae</taxon>
        <taxon>Sphingobacterium</taxon>
    </lineage>
</organism>
<keyword evidence="1" id="KW-0732">Signal</keyword>
<evidence type="ECO:0000313" key="2">
    <source>
        <dbReference type="EMBL" id="MEI5983628.1"/>
    </source>
</evidence>
<dbReference type="PIRSF" id="PIRSF021505">
    <property type="entry name" value="O_gly_hdrol"/>
    <property type="match status" value="1"/>
</dbReference>
<proteinExistence type="predicted"/>
<dbReference type="GO" id="GO:0016787">
    <property type="term" value="F:hydrolase activity"/>
    <property type="evidence" value="ECO:0007669"/>
    <property type="project" value="UniProtKB-KW"/>
</dbReference>
<dbReference type="RefSeq" id="WP_134776262.1">
    <property type="nucleotide sequence ID" value="NZ_JAYLLN010000002.1"/>
</dbReference>
<gene>
    <name evidence="2" type="ORF">VJ786_01800</name>
</gene>
<dbReference type="SUPFAM" id="SSF48208">
    <property type="entry name" value="Six-hairpin glycosidases"/>
    <property type="match status" value="1"/>
</dbReference>
<dbReference type="EMBL" id="JAYLLN010000002">
    <property type="protein sequence ID" value="MEI5983628.1"/>
    <property type="molecule type" value="Genomic_DNA"/>
</dbReference>
<keyword evidence="3" id="KW-1185">Reference proteome</keyword>
<dbReference type="PANTHER" id="PTHR47791:SF4">
    <property type="entry name" value="(PUTATIVE SECRETED PROTEIN)-RELATED"/>
    <property type="match status" value="1"/>
</dbReference>
<reference evidence="2 3" key="1">
    <citation type="submission" date="2024-01" db="EMBL/GenBank/DDBJ databases">
        <title>Sphingobacterium tenebrionis sp. nov., a novel endophyte isolated from tenebrio molitor intestines.</title>
        <authorList>
            <person name="Zhang C."/>
        </authorList>
    </citation>
    <scope>NUCLEOTIDE SEQUENCE [LARGE SCALE GENOMIC DNA]</scope>
    <source>
        <strain evidence="2 3">PU5-4</strain>
    </source>
</reference>
<dbReference type="InterPro" id="IPR005198">
    <property type="entry name" value="Glyco_hydro_76"/>
</dbReference>
<sequence>MRIINLTNLFFFLFILDTGFASAQPKPAKLSPQQRAQIILDSIYTHYAVNGSFLLRENYPFDAGYQASYLGDNKPAPKGNAYSYLWPFSGTLSAQVALLESQPKNKAKRKEIDMKVLTGLEEYIDQRAPVGYASYVRTARQSDRFYDDNVWLGIDFADLYLATKDKKYLAKSEEIWRFVASGMDDKLGGGIYWCEQKKESKNTCSNAPGVVFLMKLYQATKKKTYLDQAVSLYAWTKKNLQDPTDHLYFDHVTLSGKIGRAKFPYNSGQMLQAAVLLYEVGKEKRYLEDAQAIAKSAHGYFFHDEEERAGKRFRLLKNSDIWFIAVMMRGFVELYQVDRDPVYLQSFKDNLDYAWENLKDENGLFYKDWKGERKNNKKWLLDQAAMAEMNARLKF</sequence>
<protein>
    <submittedName>
        <fullName evidence="2">Glycoside hydrolase family 76 protein</fullName>
    </submittedName>
</protein>
<accession>A0ABU8I2C7</accession>
<name>A0ABU8I2C7_9SPHI</name>
<dbReference type="Gene3D" id="1.50.10.20">
    <property type="match status" value="1"/>
</dbReference>
<feature type="chain" id="PRO_5045687741" evidence="1">
    <location>
        <begin position="24"/>
        <end position="395"/>
    </location>
</feature>
<dbReference type="InterPro" id="IPR053169">
    <property type="entry name" value="MUG_Protein"/>
</dbReference>
<evidence type="ECO:0000313" key="3">
    <source>
        <dbReference type="Proteomes" id="UP001363035"/>
    </source>
</evidence>
<keyword evidence="2" id="KW-0378">Hydrolase</keyword>
<dbReference type="PANTHER" id="PTHR47791">
    <property type="entry name" value="MEIOTICALLY UP-REGULATED GENE 191 PROTEIN"/>
    <property type="match status" value="1"/>
</dbReference>
<dbReference type="Pfam" id="PF03663">
    <property type="entry name" value="Glyco_hydro_76"/>
    <property type="match status" value="1"/>
</dbReference>
<dbReference type="InterPro" id="IPR014512">
    <property type="entry name" value="O_gly_hydro"/>
</dbReference>
<evidence type="ECO:0000256" key="1">
    <source>
        <dbReference type="SAM" id="SignalP"/>
    </source>
</evidence>
<dbReference type="Proteomes" id="UP001363035">
    <property type="component" value="Unassembled WGS sequence"/>
</dbReference>